<dbReference type="EMBL" id="CP086720">
    <property type="protein sequence ID" value="WOO85617.1"/>
    <property type="molecule type" value="Genomic_DNA"/>
</dbReference>
<dbReference type="InterPro" id="IPR000511">
    <property type="entry name" value="Holocyt_c/c1_synthase"/>
</dbReference>
<proteinExistence type="inferred from homology"/>
<protein>
    <recommendedName>
        <fullName evidence="3">holocytochrome-c synthase</fullName>
        <ecNumber evidence="3">4.4.1.17</ecNumber>
    </recommendedName>
</protein>
<dbReference type="PROSITE" id="PS00822">
    <property type="entry name" value="CYTO_HEME_LYASE_2"/>
    <property type="match status" value="1"/>
</dbReference>
<accession>A0AAF1BLY1</accession>
<evidence type="ECO:0000256" key="8">
    <source>
        <dbReference type="ARBA" id="ARBA00023128"/>
    </source>
</evidence>
<dbReference type="Pfam" id="PF01265">
    <property type="entry name" value="Cyto_heme_lyase"/>
    <property type="match status" value="1"/>
</dbReference>
<feature type="region of interest" description="Disordered" evidence="11">
    <location>
        <begin position="1"/>
        <end position="32"/>
    </location>
</feature>
<keyword evidence="14" id="KW-1185">Reference proteome</keyword>
<keyword evidence="8" id="KW-0496">Mitochondrion</keyword>
<comment type="similarity">
    <text evidence="2">Belongs to the cytochrome c-type heme lyase family.</text>
</comment>
<feature type="region of interest" description="Disordered" evidence="11">
    <location>
        <begin position="260"/>
        <end position="375"/>
    </location>
</feature>
<evidence type="ECO:0000256" key="7">
    <source>
        <dbReference type="ARBA" id="ARBA00023004"/>
    </source>
</evidence>
<evidence type="ECO:0000256" key="4">
    <source>
        <dbReference type="ARBA" id="ARBA00022617"/>
    </source>
</evidence>
<dbReference type="PANTHER" id="PTHR12743">
    <property type="entry name" value="CYTOCHROME C1 HEME LYASE"/>
    <property type="match status" value="1"/>
</dbReference>
<gene>
    <name evidence="13" type="primary">cchl</name>
    <name evidence="13" type="ORF">LOC62_07G009118</name>
</gene>
<feature type="transmembrane region" description="Helical" evidence="12">
    <location>
        <begin position="400"/>
        <end position="419"/>
    </location>
</feature>
<keyword evidence="4" id="KW-0349">Heme</keyword>
<keyword evidence="5" id="KW-0479">Metal-binding</keyword>
<evidence type="ECO:0000256" key="12">
    <source>
        <dbReference type="SAM" id="Phobius"/>
    </source>
</evidence>
<feature type="compositionally biased region" description="Low complexity" evidence="11">
    <location>
        <begin position="298"/>
        <end position="312"/>
    </location>
</feature>
<dbReference type="GO" id="GO:0005743">
    <property type="term" value="C:mitochondrial inner membrane"/>
    <property type="evidence" value="ECO:0007669"/>
    <property type="project" value="UniProtKB-SubCell"/>
</dbReference>
<keyword evidence="12" id="KW-0812">Transmembrane</keyword>
<keyword evidence="7" id="KW-0408">Iron</keyword>
<dbReference type="GO" id="GO:0046872">
    <property type="term" value="F:metal ion binding"/>
    <property type="evidence" value="ECO:0007669"/>
    <property type="project" value="UniProtKB-KW"/>
</dbReference>
<evidence type="ECO:0000313" key="14">
    <source>
        <dbReference type="Proteomes" id="UP000827549"/>
    </source>
</evidence>
<evidence type="ECO:0000256" key="6">
    <source>
        <dbReference type="ARBA" id="ARBA00022792"/>
    </source>
</evidence>
<dbReference type="GeneID" id="87812281"/>
<feature type="compositionally biased region" description="Low complexity" evidence="11">
    <location>
        <begin position="270"/>
        <end position="291"/>
    </location>
</feature>
<evidence type="ECO:0000256" key="11">
    <source>
        <dbReference type="SAM" id="MobiDB-lite"/>
    </source>
</evidence>
<keyword evidence="10 13" id="KW-0456">Lyase</keyword>
<dbReference type="RefSeq" id="XP_062631643.1">
    <property type="nucleotide sequence ID" value="XM_062775659.1"/>
</dbReference>
<name>A0AAF1BLY1_9TREE</name>
<dbReference type="EC" id="4.4.1.17" evidence="3"/>
<evidence type="ECO:0000256" key="2">
    <source>
        <dbReference type="ARBA" id="ARBA00007255"/>
    </source>
</evidence>
<keyword evidence="12" id="KW-1133">Transmembrane helix</keyword>
<dbReference type="GO" id="GO:0004408">
    <property type="term" value="F:holocytochrome-c synthase activity"/>
    <property type="evidence" value="ECO:0007669"/>
    <property type="project" value="UniProtKB-EC"/>
</dbReference>
<evidence type="ECO:0000256" key="10">
    <source>
        <dbReference type="ARBA" id="ARBA00023239"/>
    </source>
</evidence>
<evidence type="ECO:0000313" key="13">
    <source>
        <dbReference type="EMBL" id="WOO85617.1"/>
    </source>
</evidence>
<comment type="subcellular location">
    <subcellularLocation>
        <location evidence="1">Mitochondrion inner membrane</location>
    </subcellularLocation>
</comment>
<feature type="compositionally biased region" description="Gly residues" evidence="11">
    <location>
        <begin position="8"/>
        <end position="18"/>
    </location>
</feature>
<dbReference type="AlphaFoldDB" id="A0AAF1BLY1"/>
<keyword evidence="9 12" id="KW-0472">Membrane</keyword>
<keyword evidence="6" id="KW-0999">Mitochondrion inner membrane</keyword>
<dbReference type="PANTHER" id="PTHR12743:SF0">
    <property type="entry name" value="HOLOCYTOCHROME C-TYPE SYNTHASE"/>
    <property type="match status" value="1"/>
</dbReference>
<evidence type="ECO:0000256" key="5">
    <source>
        <dbReference type="ARBA" id="ARBA00022723"/>
    </source>
</evidence>
<organism evidence="13 14">
    <name type="scientific">Vanrija pseudolonga</name>
    <dbReference type="NCBI Taxonomy" id="143232"/>
    <lineage>
        <taxon>Eukaryota</taxon>
        <taxon>Fungi</taxon>
        <taxon>Dikarya</taxon>
        <taxon>Basidiomycota</taxon>
        <taxon>Agaricomycotina</taxon>
        <taxon>Tremellomycetes</taxon>
        <taxon>Trichosporonales</taxon>
        <taxon>Trichosporonaceae</taxon>
        <taxon>Vanrija</taxon>
    </lineage>
</organism>
<sequence length="659" mass="72147">MSPARSSLGGGASGGGTGSTRSSATPPRGPDQFELLYNSAVQSFVRRDHAKTQAALTKLVNLARQLPRDPTPWYELEQRASKPGSADTGLSGEEWLTKTLKLAISANASLYSDAPRSFASMQHLLPPAQPAAMLEYIRQLCNSTYGADLLPPQILSTFLLASLKLQPSEPSLAFAHALAEDWLAKLPDAFVLAIARDNRGPNRKRIEAAREGYLKVIELFVGEVLGREGEWEMARGLLEGEMVMGSKKKEALYRHLRTLQANRSAPPSPASSGILPSPSESSVSTMTSPTPKGKGRSRANSNATSSSEATARPANIGALGDLTARSSRAVKGKARASRDESDADSTVQPPESEATAVPNKIYVRPPAGGSGSHRPRSTNVVLSMLPVSLQHRLQDLWNSGWFTGTILPIPALIILLIVYRRRRAGRAGGTNVATVRERLQRARVQGLWPWFVWWLKWWAEKVAGVWKLGTTITYMYALSQHRVVSSIPRGAGSTYSHNTDSPALPADGEAASGNWVYPSEQQFFNAMARKNHAPKVADMRTVVPIHNAVNEKAWEEILVWEAGQGGDACPGGPRLSSFVGRPKDLSPKAWAKTLVGYTAPFDRHDWYVDRCGKQIRYVIDFYAGKPDPKQPQRMAFYLDVRPALDDWDSIRTRLSGLWR</sequence>
<evidence type="ECO:0000256" key="1">
    <source>
        <dbReference type="ARBA" id="ARBA00004273"/>
    </source>
</evidence>
<evidence type="ECO:0000256" key="9">
    <source>
        <dbReference type="ARBA" id="ARBA00023136"/>
    </source>
</evidence>
<dbReference type="Proteomes" id="UP000827549">
    <property type="component" value="Chromosome 7"/>
</dbReference>
<evidence type="ECO:0000256" key="3">
    <source>
        <dbReference type="ARBA" id="ARBA00012218"/>
    </source>
</evidence>
<reference evidence="13" key="1">
    <citation type="submission" date="2023-10" db="EMBL/GenBank/DDBJ databases">
        <authorList>
            <person name="Noh H."/>
        </authorList>
    </citation>
    <scope>NUCLEOTIDE SEQUENCE</scope>
    <source>
        <strain evidence="13">DUCC4014</strain>
    </source>
</reference>